<keyword evidence="4 5" id="KW-0472">Membrane</keyword>
<name>A0ABX9XLK1_9PSED</name>
<evidence type="ECO:0000256" key="3">
    <source>
        <dbReference type="ARBA" id="ARBA00022989"/>
    </source>
</evidence>
<organism evidence="6 7">
    <name type="scientific">Pseudomonas neustonica</name>
    <dbReference type="NCBI Taxonomy" id="2487346"/>
    <lineage>
        <taxon>Bacteria</taxon>
        <taxon>Pseudomonadati</taxon>
        <taxon>Pseudomonadota</taxon>
        <taxon>Gammaproteobacteria</taxon>
        <taxon>Pseudomonadales</taxon>
        <taxon>Pseudomonadaceae</taxon>
        <taxon>Pseudomonas</taxon>
    </lineage>
</organism>
<keyword evidence="2 5" id="KW-0812">Transmembrane</keyword>
<reference evidence="6 7" key="1">
    <citation type="submission" date="2018-11" db="EMBL/GenBank/DDBJ databases">
        <authorList>
            <person name="Jang G.I."/>
            <person name="Hwang C.Y."/>
        </authorList>
    </citation>
    <scope>NUCLEOTIDE SEQUENCE [LARGE SCALE GENOMIC DNA]</scope>
    <source>
        <strain evidence="6 7">SSM26</strain>
    </source>
</reference>
<dbReference type="EMBL" id="RKKU01000006">
    <property type="protein sequence ID" value="ROZ85954.1"/>
    <property type="molecule type" value="Genomic_DNA"/>
</dbReference>
<comment type="caution">
    <text evidence="5">Lacks conserved residue(s) required for the propagation of feature annotation.</text>
</comment>
<protein>
    <recommendedName>
        <fullName evidence="5">UPF0391 membrane protein EF096_07720</fullName>
    </recommendedName>
</protein>
<comment type="similarity">
    <text evidence="5">Belongs to the UPF0391 family.</text>
</comment>
<dbReference type="HAMAP" id="MF_01361">
    <property type="entry name" value="UPF0391"/>
    <property type="match status" value="1"/>
</dbReference>
<dbReference type="Proteomes" id="UP000275199">
    <property type="component" value="Unassembled WGS sequence"/>
</dbReference>
<evidence type="ECO:0000256" key="2">
    <source>
        <dbReference type="ARBA" id="ARBA00022692"/>
    </source>
</evidence>
<accession>A0ABX9XLK1</accession>
<keyword evidence="3 5" id="KW-1133">Transmembrane helix</keyword>
<comment type="caution">
    <text evidence="6">The sequence shown here is derived from an EMBL/GenBank/DDBJ whole genome shotgun (WGS) entry which is preliminary data.</text>
</comment>
<keyword evidence="1 5" id="KW-1003">Cell membrane</keyword>
<keyword evidence="7" id="KW-1185">Reference proteome</keyword>
<dbReference type="PIRSF" id="PIRSF036466">
    <property type="entry name" value="UCP036466"/>
    <property type="match status" value="1"/>
</dbReference>
<sequence>MLNWAIAFFIMTVTAAVFTFGGFGSTAAALGKACFGMFLLLFIGTILLNRRRRVQRMH</sequence>
<evidence type="ECO:0000313" key="7">
    <source>
        <dbReference type="Proteomes" id="UP000275199"/>
    </source>
</evidence>
<proteinExistence type="inferred from homology"/>
<feature type="transmembrane region" description="Helical" evidence="5">
    <location>
        <begin position="5"/>
        <end position="23"/>
    </location>
</feature>
<evidence type="ECO:0000256" key="1">
    <source>
        <dbReference type="ARBA" id="ARBA00022475"/>
    </source>
</evidence>
<evidence type="ECO:0000313" key="6">
    <source>
        <dbReference type="EMBL" id="ROZ85954.1"/>
    </source>
</evidence>
<feature type="transmembrane region" description="Helical" evidence="5">
    <location>
        <begin position="29"/>
        <end position="48"/>
    </location>
</feature>
<gene>
    <name evidence="6" type="ORF">EF096_07720</name>
</gene>
<evidence type="ECO:0000256" key="5">
    <source>
        <dbReference type="HAMAP-Rule" id="MF_01361"/>
    </source>
</evidence>
<dbReference type="InterPro" id="IPR009760">
    <property type="entry name" value="DUF1328"/>
</dbReference>
<evidence type="ECO:0000256" key="4">
    <source>
        <dbReference type="ARBA" id="ARBA00023136"/>
    </source>
</evidence>